<protein>
    <submittedName>
        <fullName evidence="2">Uncharacterized protein</fullName>
    </submittedName>
</protein>
<organism evidence="2 3">
    <name type="scientific">Vibrio splendidus</name>
    <dbReference type="NCBI Taxonomy" id="29497"/>
    <lineage>
        <taxon>Bacteria</taxon>
        <taxon>Pseudomonadati</taxon>
        <taxon>Pseudomonadota</taxon>
        <taxon>Gammaproteobacteria</taxon>
        <taxon>Vibrionales</taxon>
        <taxon>Vibrionaceae</taxon>
        <taxon>Vibrio</taxon>
    </lineage>
</organism>
<evidence type="ECO:0000256" key="1">
    <source>
        <dbReference type="SAM" id="Phobius"/>
    </source>
</evidence>
<evidence type="ECO:0000313" key="3">
    <source>
        <dbReference type="Proteomes" id="UP000244080"/>
    </source>
</evidence>
<gene>
    <name evidence="2" type="ORF">CWO36_07840</name>
</gene>
<reference evidence="2 3" key="1">
    <citation type="submission" date="2017-11" db="EMBL/GenBank/DDBJ databases">
        <title>Population delineation of vibrios coincides with oyster pathogenicity.</title>
        <authorList>
            <person name="Bruto M."/>
            <person name="Labreuche Y."/>
            <person name="James A."/>
            <person name="Piel D."/>
            <person name="Chenivesse S."/>
            <person name="Petton B."/>
            <person name="Polz M.F."/>
            <person name="Le Roux F."/>
        </authorList>
    </citation>
    <scope>NUCLEOTIDE SEQUENCE [LARGE SCALE GENOMIC DNA]</scope>
    <source>
        <strain evidence="2 3">1F_55</strain>
    </source>
</reference>
<comment type="caution">
    <text evidence="2">The sequence shown here is derived from an EMBL/GenBank/DDBJ whole genome shotgun (WGS) entry which is preliminary data.</text>
</comment>
<proteinExistence type="predicted"/>
<dbReference type="AlphaFoldDB" id="A0A2T5EJJ8"/>
<keyword evidence="1" id="KW-0812">Transmembrane</keyword>
<keyword evidence="1" id="KW-1133">Transmembrane helix</keyword>
<feature type="transmembrane region" description="Helical" evidence="1">
    <location>
        <begin position="6"/>
        <end position="27"/>
    </location>
</feature>
<name>A0A2T5EJJ8_VIBSP</name>
<keyword evidence="1" id="KW-0472">Membrane</keyword>
<evidence type="ECO:0000313" key="2">
    <source>
        <dbReference type="EMBL" id="PTP20428.1"/>
    </source>
</evidence>
<dbReference type="RefSeq" id="WP_017085201.1">
    <property type="nucleotide sequence ID" value="NZ_CAWNZY010000002.1"/>
</dbReference>
<accession>A0A2T5EJJ8</accession>
<sequence>MTWKAWLLLAILGFVLSGFVTSFMFYFDWLNESQAIKLAIMGTVAIPVSERFFPIVLKK</sequence>
<dbReference type="Proteomes" id="UP000244080">
    <property type="component" value="Unassembled WGS sequence"/>
</dbReference>
<dbReference type="EMBL" id="PIGA01000010">
    <property type="protein sequence ID" value="PTP20428.1"/>
    <property type="molecule type" value="Genomic_DNA"/>
</dbReference>